<dbReference type="Pfam" id="PF00702">
    <property type="entry name" value="Hydrolase"/>
    <property type="match status" value="1"/>
</dbReference>
<comment type="caution">
    <text evidence="1">The sequence shown here is derived from an EMBL/GenBank/DDBJ whole genome shotgun (WGS) entry which is preliminary data.</text>
</comment>
<dbReference type="PANTHER" id="PTHR43434:SF1">
    <property type="entry name" value="PHOSPHOGLYCOLATE PHOSPHATASE"/>
    <property type="match status" value="1"/>
</dbReference>
<dbReference type="OrthoDB" id="480475at2"/>
<organism evidence="1 2">
    <name type="scientific">Cyanobium usitatum str. Tous</name>
    <dbReference type="NCBI Taxonomy" id="2116684"/>
    <lineage>
        <taxon>Bacteria</taxon>
        <taxon>Bacillati</taxon>
        <taxon>Cyanobacteriota</taxon>
        <taxon>Cyanophyceae</taxon>
        <taxon>Synechococcales</taxon>
        <taxon>Prochlorococcaceae</taxon>
        <taxon>Cyanobium</taxon>
    </lineage>
</organism>
<dbReference type="InterPro" id="IPR023214">
    <property type="entry name" value="HAD_sf"/>
</dbReference>
<dbReference type="CDD" id="cd01427">
    <property type="entry name" value="HAD_like"/>
    <property type="match status" value="1"/>
</dbReference>
<dbReference type="AlphaFoldDB" id="A0A2P7MYI6"/>
<accession>A0A2P7MYI6</accession>
<dbReference type="SUPFAM" id="SSF56784">
    <property type="entry name" value="HAD-like"/>
    <property type="match status" value="1"/>
</dbReference>
<gene>
    <name evidence="1" type="ORF">C7K55_05010</name>
</gene>
<reference evidence="1 2" key="1">
    <citation type="journal article" date="2018" name="Environ. Microbiol.">
        <title>Ecological and genomic features of two widespread freshwater picocyanobacteria.</title>
        <authorList>
            <person name="Cabello-Yeves P.J."/>
            <person name="Picazo A."/>
            <person name="Camacho A."/>
            <person name="Callieri C."/>
            <person name="Rosselli R."/>
            <person name="Roda-Garcia J.J."/>
            <person name="Coutinho F.H."/>
            <person name="Rodriguez-Valera F."/>
        </authorList>
    </citation>
    <scope>NUCLEOTIDE SEQUENCE [LARGE SCALE GENOMIC DNA]</scope>
    <source>
        <strain evidence="1 2">Tous</strain>
    </source>
</reference>
<dbReference type="NCBIfam" id="TIGR01548">
    <property type="entry name" value="HAD-SF-IA-hyp1"/>
    <property type="match status" value="1"/>
</dbReference>
<dbReference type="InterPro" id="IPR050155">
    <property type="entry name" value="HAD-like_hydrolase_sf"/>
</dbReference>
<dbReference type="RefSeq" id="WP_106502323.1">
    <property type="nucleotide sequence ID" value="NZ_PXXO01000004.1"/>
</dbReference>
<proteinExistence type="predicted"/>
<protein>
    <submittedName>
        <fullName evidence="1">TIGR01548 family HAD-type hydrolase</fullName>
    </submittedName>
</protein>
<evidence type="ECO:0000313" key="1">
    <source>
        <dbReference type="EMBL" id="PSJ06288.1"/>
    </source>
</evidence>
<dbReference type="GO" id="GO:0006281">
    <property type="term" value="P:DNA repair"/>
    <property type="evidence" value="ECO:0007669"/>
    <property type="project" value="TreeGrafter"/>
</dbReference>
<name>A0A2P7MYI6_9CYAN</name>
<evidence type="ECO:0000313" key="2">
    <source>
        <dbReference type="Proteomes" id="UP000243002"/>
    </source>
</evidence>
<keyword evidence="2" id="KW-1185">Reference proteome</keyword>
<dbReference type="InterPro" id="IPR036412">
    <property type="entry name" value="HAD-like_sf"/>
</dbReference>
<dbReference type="Gene3D" id="3.40.50.1000">
    <property type="entry name" value="HAD superfamily/HAD-like"/>
    <property type="match status" value="1"/>
</dbReference>
<sequence length="263" mass="28227">MFASPPRAVVLFDIDGVIRDVSASYRRAIVETVHHFHGQRPEPAAIDGLKSEGSWNNDWQASMELLRRTGHTPLPAFEELVAVFEGFYFGGDPAGDPGHWRGFIRDEPLLVQQAFFAALEAAGLAYGFVSGAEPPSCRYVLQTRLGLANPPLIAMGDAPDKPDPTGLLQLASQLAGESLGAGAAPVIYLGDTVADVLTVQRARAQCPAQCPAQRFLSFAVAPPHLHRQPEARATYEARLREAGADVVIPSTANLLESLLPQLG</sequence>
<dbReference type="PANTHER" id="PTHR43434">
    <property type="entry name" value="PHOSPHOGLYCOLATE PHOSPHATASE"/>
    <property type="match status" value="1"/>
</dbReference>
<keyword evidence="1" id="KW-0378">Hydrolase</keyword>
<dbReference type="GO" id="GO:0008967">
    <property type="term" value="F:phosphoglycolate phosphatase activity"/>
    <property type="evidence" value="ECO:0007669"/>
    <property type="project" value="TreeGrafter"/>
</dbReference>
<dbReference type="EMBL" id="PXXO01000004">
    <property type="protein sequence ID" value="PSJ06288.1"/>
    <property type="molecule type" value="Genomic_DNA"/>
</dbReference>
<dbReference type="InterPro" id="IPR006438">
    <property type="entry name" value="HAD-SF_TIGR01548"/>
</dbReference>
<dbReference type="Proteomes" id="UP000243002">
    <property type="component" value="Unassembled WGS sequence"/>
</dbReference>